<keyword evidence="4 5" id="KW-0408">Iron</keyword>
<reference evidence="7" key="1">
    <citation type="journal article" date="2021" name="Nat. Commun.">
        <title>Genetic determinants of endophytism in the Arabidopsis root mycobiome.</title>
        <authorList>
            <person name="Mesny F."/>
            <person name="Miyauchi S."/>
            <person name="Thiergart T."/>
            <person name="Pickel B."/>
            <person name="Atanasova L."/>
            <person name="Karlsson M."/>
            <person name="Huettel B."/>
            <person name="Barry K.W."/>
            <person name="Haridas S."/>
            <person name="Chen C."/>
            <person name="Bauer D."/>
            <person name="Andreopoulos W."/>
            <person name="Pangilinan J."/>
            <person name="LaButti K."/>
            <person name="Riley R."/>
            <person name="Lipzen A."/>
            <person name="Clum A."/>
            <person name="Drula E."/>
            <person name="Henrissat B."/>
            <person name="Kohler A."/>
            <person name="Grigoriev I.V."/>
            <person name="Martin F.M."/>
            <person name="Hacquard S."/>
        </authorList>
    </citation>
    <scope>NUCLEOTIDE SEQUENCE</scope>
    <source>
        <strain evidence="7">MPI-CAGE-CH-0243</strain>
    </source>
</reference>
<dbReference type="PANTHER" id="PTHR47582:SF1">
    <property type="entry name" value="P450, PUTATIVE (EUROFUNG)-RELATED"/>
    <property type="match status" value="1"/>
</dbReference>
<sequence>MAVSSAVVLGLGAVVLVWFAIVHFTRIKMDPREPPLIEPTIPLFGHIIGMLREGPLYFAKISAKTKSPIITLQMVTGRTYVVKSPIVAAQVQRASSTLSFAKLVIEVAPRMALMDVAGRNIMNGENGTKRSIGVMHDIIPPRLTPQNMEPEGTIQLQHFADFLNRMPKEGLQTDLFKMLTRQVTLASMHTFYGPENPMAMHPELVEDFWNWENGVVGIIVGILPQYTTRKTYVSLEKVVNGFVEYFQNNRIEKAATMINLRWKEHVAMGLNIEQQARLELGMCLGINVNAAITCFWAFNSICSRPSLLAEVREEIQNHALVDNNTISFRAIRDSCPLLNSIFRETMRITSPLSSARYVVEDTIIADTYLLRKDTVVQISGSLLHTDKEIWGPDAATFNPYRFLYTPSGTKSAPDGSGAIVNSKADQVHHAAYRSFGGGSSLCPGRHFAQMEILALTAAMLTGFELVPPEGQSEVKWNPKTNEKQFPLASLKPIRPLEVKVQRRKGWEDVEWVIKF</sequence>
<evidence type="ECO:0000256" key="4">
    <source>
        <dbReference type="ARBA" id="ARBA00023004"/>
    </source>
</evidence>
<dbReference type="EMBL" id="JAGMWT010000002">
    <property type="protein sequence ID" value="KAH7135263.1"/>
    <property type="molecule type" value="Genomic_DNA"/>
</dbReference>
<feature type="binding site" description="axial binding residue" evidence="5">
    <location>
        <position position="442"/>
    </location>
    <ligand>
        <name>heme</name>
        <dbReference type="ChEBI" id="CHEBI:30413"/>
    </ligand>
    <ligandPart>
        <name>Fe</name>
        <dbReference type="ChEBI" id="CHEBI:18248"/>
    </ligandPart>
</feature>
<dbReference type="GO" id="GO:0005506">
    <property type="term" value="F:iron ion binding"/>
    <property type="evidence" value="ECO:0007669"/>
    <property type="project" value="InterPro"/>
</dbReference>
<keyword evidence="5" id="KW-0349">Heme</keyword>
<dbReference type="InterPro" id="IPR002403">
    <property type="entry name" value="Cyt_P450_E_grp-IV"/>
</dbReference>
<evidence type="ECO:0000256" key="6">
    <source>
        <dbReference type="SAM" id="Phobius"/>
    </source>
</evidence>
<keyword evidence="6" id="KW-1133">Transmembrane helix</keyword>
<feature type="transmembrane region" description="Helical" evidence="6">
    <location>
        <begin position="6"/>
        <end position="24"/>
    </location>
</feature>
<dbReference type="Proteomes" id="UP000700596">
    <property type="component" value="Unassembled WGS sequence"/>
</dbReference>
<evidence type="ECO:0000313" key="8">
    <source>
        <dbReference type="Proteomes" id="UP000700596"/>
    </source>
</evidence>
<dbReference type="InterPro" id="IPR053007">
    <property type="entry name" value="CYP450_monoxygenase_sec-met"/>
</dbReference>
<dbReference type="AlphaFoldDB" id="A0A9P9ED29"/>
<dbReference type="Gene3D" id="1.10.630.10">
    <property type="entry name" value="Cytochrome P450"/>
    <property type="match status" value="1"/>
</dbReference>
<evidence type="ECO:0000313" key="7">
    <source>
        <dbReference type="EMBL" id="KAH7135263.1"/>
    </source>
</evidence>
<dbReference type="GO" id="GO:0016705">
    <property type="term" value="F:oxidoreductase activity, acting on paired donors, with incorporation or reduction of molecular oxygen"/>
    <property type="evidence" value="ECO:0007669"/>
    <property type="project" value="InterPro"/>
</dbReference>
<keyword evidence="6" id="KW-0812">Transmembrane</keyword>
<keyword evidence="3 5" id="KW-0479">Metal-binding</keyword>
<gene>
    <name evidence="7" type="ORF">B0J11DRAFT_518004</name>
</gene>
<evidence type="ECO:0000256" key="3">
    <source>
        <dbReference type="ARBA" id="ARBA00022723"/>
    </source>
</evidence>
<dbReference type="OrthoDB" id="3366823at2759"/>
<name>A0A9P9ED29_9PLEO</name>
<protein>
    <submittedName>
        <fullName evidence="7">Cytochrome P450</fullName>
    </submittedName>
</protein>
<organism evidence="7 8">
    <name type="scientific">Dendryphion nanum</name>
    <dbReference type="NCBI Taxonomy" id="256645"/>
    <lineage>
        <taxon>Eukaryota</taxon>
        <taxon>Fungi</taxon>
        <taxon>Dikarya</taxon>
        <taxon>Ascomycota</taxon>
        <taxon>Pezizomycotina</taxon>
        <taxon>Dothideomycetes</taxon>
        <taxon>Pleosporomycetidae</taxon>
        <taxon>Pleosporales</taxon>
        <taxon>Torulaceae</taxon>
        <taxon>Dendryphion</taxon>
    </lineage>
</organism>
<dbReference type="PRINTS" id="PR00465">
    <property type="entry name" value="EP450IV"/>
</dbReference>
<evidence type="ECO:0000256" key="5">
    <source>
        <dbReference type="PIRSR" id="PIRSR602403-1"/>
    </source>
</evidence>
<proteinExistence type="inferred from homology"/>
<keyword evidence="6" id="KW-0472">Membrane</keyword>
<comment type="similarity">
    <text evidence="2">Belongs to the cytochrome P450 family.</text>
</comment>
<dbReference type="GO" id="GO:0020037">
    <property type="term" value="F:heme binding"/>
    <property type="evidence" value="ECO:0007669"/>
    <property type="project" value="InterPro"/>
</dbReference>
<dbReference type="SUPFAM" id="SSF48264">
    <property type="entry name" value="Cytochrome P450"/>
    <property type="match status" value="1"/>
</dbReference>
<keyword evidence="8" id="KW-1185">Reference proteome</keyword>
<dbReference type="Pfam" id="PF00067">
    <property type="entry name" value="p450"/>
    <property type="match status" value="1"/>
</dbReference>
<evidence type="ECO:0000256" key="2">
    <source>
        <dbReference type="ARBA" id="ARBA00010617"/>
    </source>
</evidence>
<comment type="cofactor">
    <cofactor evidence="1 5">
        <name>heme</name>
        <dbReference type="ChEBI" id="CHEBI:30413"/>
    </cofactor>
</comment>
<dbReference type="CDD" id="cd11040">
    <property type="entry name" value="CYP7_CYP8-like"/>
    <property type="match status" value="1"/>
</dbReference>
<accession>A0A9P9ED29</accession>
<dbReference type="PANTHER" id="PTHR47582">
    <property type="entry name" value="P450, PUTATIVE (EUROFUNG)-RELATED"/>
    <property type="match status" value="1"/>
</dbReference>
<dbReference type="InterPro" id="IPR036396">
    <property type="entry name" value="Cyt_P450_sf"/>
</dbReference>
<evidence type="ECO:0000256" key="1">
    <source>
        <dbReference type="ARBA" id="ARBA00001971"/>
    </source>
</evidence>
<comment type="caution">
    <text evidence="7">The sequence shown here is derived from an EMBL/GenBank/DDBJ whole genome shotgun (WGS) entry which is preliminary data.</text>
</comment>
<dbReference type="GO" id="GO:0004497">
    <property type="term" value="F:monooxygenase activity"/>
    <property type="evidence" value="ECO:0007669"/>
    <property type="project" value="InterPro"/>
</dbReference>
<dbReference type="InterPro" id="IPR001128">
    <property type="entry name" value="Cyt_P450"/>
</dbReference>